<feature type="compositionally biased region" description="Basic and acidic residues" evidence="3">
    <location>
        <begin position="697"/>
        <end position="710"/>
    </location>
</feature>
<dbReference type="Gene3D" id="2.120.10.80">
    <property type="entry name" value="Kelch-type beta propeller"/>
    <property type="match status" value="2"/>
</dbReference>
<feature type="region of interest" description="Disordered" evidence="3">
    <location>
        <begin position="574"/>
        <end position="750"/>
    </location>
</feature>
<protein>
    <recommendedName>
        <fullName evidence="8">Galactose oxidase</fullName>
    </recommendedName>
</protein>
<feature type="compositionally biased region" description="Polar residues" evidence="3">
    <location>
        <begin position="904"/>
        <end position="914"/>
    </location>
</feature>
<evidence type="ECO:0008006" key="8">
    <source>
        <dbReference type="Google" id="ProtNLM"/>
    </source>
</evidence>
<dbReference type="PANTHER" id="PTHR46228">
    <property type="entry name" value="KELCH DOMAIN-CONTAINING PROTEIN"/>
    <property type="match status" value="1"/>
</dbReference>
<dbReference type="KEGG" id="kpin:30170558"/>
<evidence type="ECO:0000256" key="1">
    <source>
        <dbReference type="ARBA" id="ARBA00022441"/>
    </source>
</evidence>
<keyword evidence="1" id="KW-0880">Kelch repeat</keyword>
<keyword evidence="7" id="KW-1185">Reference proteome</keyword>
<evidence type="ECO:0000256" key="3">
    <source>
        <dbReference type="SAM" id="MobiDB-lite"/>
    </source>
</evidence>
<feature type="region of interest" description="Disordered" evidence="3">
    <location>
        <begin position="789"/>
        <end position="810"/>
    </location>
</feature>
<feature type="compositionally biased region" description="Basic and acidic residues" evidence="3">
    <location>
        <begin position="1185"/>
        <end position="1196"/>
    </location>
</feature>
<accession>A0A1B9I7E2</accession>
<feature type="region of interest" description="Disordered" evidence="3">
    <location>
        <begin position="401"/>
        <end position="452"/>
    </location>
</feature>
<dbReference type="PANTHER" id="PTHR46228:SF2">
    <property type="entry name" value="KELCH REPEAT PROTEIN (AFU_ORTHOLOGUE AFUA_4G14350)"/>
    <property type="match status" value="1"/>
</dbReference>
<feature type="compositionally biased region" description="Polar residues" evidence="3">
    <location>
        <begin position="738"/>
        <end position="750"/>
    </location>
</feature>
<feature type="region of interest" description="Disordered" evidence="3">
    <location>
        <begin position="901"/>
        <end position="938"/>
    </location>
</feature>
<reference evidence="6" key="4">
    <citation type="submission" date="2024-02" db="EMBL/GenBank/DDBJ databases">
        <title>Comparative genomics of Cryptococcus and Kwoniella reveals pathogenesis evolution and contrasting modes of karyotype evolution via chromosome fusion or intercentromeric recombination.</title>
        <authorList>
            <person name="Coelho M.A."/>
            <person name="David-Palma M."/>
            <person name="Shea T."/>
            <person name="Bowers K."/>
            <person name="McGinley-Smith S."/>
            <person name="Mohammad A.W."/>
            <person name="Gnirke A."/>
            <person name="Yurkov A.M."/>
            <person name="Nowrousian M."/>
            <person name="Sun S."/>
            <person name="Cuomo C.A."/>
            <person name="Heitman J."/>
        </authorList>
    </citation>
    <scope>NUCLEOTIDE SEQUENCE</scope>
    <source>
        <strain evidence="6">CBS 10737</strain>
    </source>
</reference>
<feature type="compositionally biased region" description="Basic and acidic residues" evidence="3">
    <location>
        <begin position="1068"/>
        <end position="1084"/>
    </location>
</feature>
<evidence type="ECO:0000313" key="6">
    <source>
        <dbReference type="EMBL" id="WWC70700.1"/>
    </source>
</evidence>
<feature type="compositionally biased region" description="Polar residues" evidence="3">
    <location>
        <begin position="1137"/>
        <end position="1153"/>
    </location>
</feature>
<evidence type="ECO:0000256" key="4">
    <source>
        <dbReference type="SAM" id="SignalP"/>
    </source>
</evidence>
<evidence type="ECO:0000256" key="2">
    <source>
        <dbReference type="ARBA" id="ARBA00022737"/>
    </source>
</evidence>
<name>A0A1B9I7E2_9TREE</name>
<dbReference type="GeneID" id="30170558"/>
<evidence type="ECO:0000313" key="5">
    <source>
        <dbReference type="EMBL" id="OCF51475.1"/>
    </source>
</evidence>
<reference evidence="6" key="2">
    <citation type="submission" date="2013-07" db="EMBL/GenBank/DDBJ databases">
        <authorList>
            <consortium name="The Broad Institute Genome Sequencing Platform"/>
            <person name="Cuomo C."/>
            <person name="Litvintseva A."/>
            <person name="Chen Y."/>
            <person name="Heitman J."/>
            <person name="Sun S."/>
            <person name="Springer D."/>
            <person name="Dromer F."/>
            <person name="Young S.K."/>
            <person name="Zeng Q."/>
            <person name="Gargeya S."/>
            <person name="Fitzgerald M."/>
            <person name="Abouelleil A."/>
            <person name="Alvarado L."/>
            <person name="Berlin A.M."/>
            <person name="Chapman S.B."/>
            <person name="Dewar J."/>
            <person name="Goldberg J."/>
            <person name="Griggs A."/>
            <person name="Gujja S."/>
            <person name="Hansen M."/>
            <person name="Howarth C."/>
            <person name="Imamovic A."/>
            <person name="Larimer J."/>
            <person name="McCowan C."/>
            <person name="Murphy C."/>
            <person name="Pearson M."/>
            <person name="Priest M."/>
            <person name="Roberts A."/>
            <person name="Saif S."/>
            <person name="Shea T."/>
            <person name="Sykes S."/>
            <person name="Wortman J."/>
            <person name="Nusbaum C."/>
            <person name="Birren B."/>
        </authorList>
    </citation>
    <scope>NUCLEOTIDE SEQUENCE</scope>
    <source>
        <strain evidence="6">CBS 10737</strain>
    </source>
</reference>
<sequence>MTLRNATKIEKIIQRRSKIALLVLLSASQAVQASDNSSVTPRWGHASVYIPSPPTLIIQGGKTDSSSSYTYTSSPNTGEMLILPLSSGFTTSSAPFLSLDPSSAPTSSWHTLSAFTPDNETWEILSFGGDGGTLEPVQTGSNSAWVLSTDAKVSMVYYTRLPIGGGQPMRRIHHSVSSSSDGKVYITGGMKDDGSGSTFSDVYSYDSATSIFSAMPGLPIGLYHHTSILLPNGTLLAMGGAFTSSSTGGAALQDFSILYSLDTASPSSTWSEVYSNGEIPLGKRGASLVIDEEGSKAFLFGGADATLTEVYGDGWELNLANCAWKKLDTDPSSIEARFDHTAVSIGGSQIAMFGGYGADGPADSAMHIWDTSSNLWISDFTPTTSRTVSTTATSSASESAIPYGTLSAPHGVNTRTKSASGLGPTPAGATDHPSSTSASVSGTPTPTDAGAHSHALTTPIKVGLILGSLALVGILFALCCWRYRSRRTAVPSNLAAWPSSGPRGRTPSRPYGSRENGGPGLMEELSPEKPEGGYEAWGVREKGVSIGLGMGAIGATLHSISSKFSGADRGDPYAELHDVTSPPEEILGGPLRKTGRKIGDGIRLIGPRPERQKSLYYSPSPEKPVRQASIIRNSRIDMLREEDTRPYGSGPSKPEDEEQLDWAMNSDESGRNWRSAKSILDNRHSDDDDDGNSNQDPFHDRADSFDDDKPILPPLRGGPVPTPHESRSDLGTFDEIASMSNPYSDVSRNRLSTISHDPSLEYHLPTLSPSDPLDLAGLLVPPVIGGANRYSQSSIPTSARSGLSNRSAHSNALSDAEEGIIHQARYVHSQSPTLVSPSEVAYEPIKRSESFFKRMAAGGITSLLTSVSSNKSTPQKKELDVKDPNPLPTLWPVISKDNLISPISPENSSATHPPTSWKGDLLPINNDHGKGPSLSSLASARSMRDMILVQRDATSSSMESEAVIERSTSPAQHMDEIFTNSSPTIEEGYSADRPDVASHSRHPNGLRMTSPDFREGDETPGEIVFNGADFASPPILPSTYLSSMTTTGSRPESERRKSSDLSLPSTPKHVESKSHKSSITDESHLPPSRSPVNTPLVQHRRPVRDVVNSINRRGGSTPFSLLSPLSNYSPALDRKVSTNTTGQSSSGPNTTTPRKNKVDSIAEEDDPFSTPKAKRPITIHGVGSEGRDTLASDRARMSTRNISGAGNADKRPQTMWEVIKREQLRVANPDHSRN</sequence>
<reference evidence="5" key="1">
    <citation type="submission" date="2013-07" db="EMBL/GenBank/DDBJ databases">
        <title>The Genome Sequence of Cryptococcus pinus CBS10737.</title>
        <authorList>
            <consortium name="The Broad Institute Genome Sequencing Platform"/>
            <person name="Cuomo C."/>
            <person name="Litvintseva A."/>
            <person name="Chen Y."/>
            <person name="Heitman J."/>
            <person name="Sun S."/>
            <person name="Springer D."/>
            <person name="Dromer F."/>
            <person name="Young S.K."/>
            <person name="Zeng Q."/>
            <person name="Gargeya S."/>
            <person name="Fitzgerald M."/>
            <person name="Abouelleil A."/>
            <person name="Alvarado L."/>
            <person name="Berlin A.M."/>
            <person name="Chapman S.B."/>
            <person name="Dewar J."/>
            <person name="Goldberg J."/>
            <person name="Griggs A."/>
            <person name="Gujja S."/>
            <person name="Hansen M."/>
            <person name="Howarth C."/>
            <person name="Imamovic A."/>
            <person name="Larimer J."/>
            <person name="McCowan C."/>
            <person name="Murphy C."/>
            <person name="Pearson M."/>
            <person name="Priest M."/>
            <person name="Roberts A."/>
            <person name="Saif S."/>
            <person name="Shea T."/>
            <person name="Sykes S."/>
            <person name="Wortman J."/>
            <person name="Nusbaum C."/>
            <person name="Birren B."/>
        </authorList>
    </citation>
    <scope>NUCLEOTIDE SEQUENCE [LARGE SCALE GENOMIC DNA]</scope>
    <source>
        <strain evidence="5">CBS 10737</strain>
    </source>
</reference>
<feature type="compositionally biased region" description="Polar residues" evidence="3">
    <location>
        <begin position="1117"/>
        <end position="1129"/>
    </location>
</feature>
<dbReference type="AlphaFoldDB" id="A0A1B9I7E2"/>
<feature type="chain" id="PRO_5008628449" description="Galactose oxidase" evidence="4">
    <location>
        <begin position="34"/>
        <end position="1234"/>
    </location>
</feature>
<feature type="region of interest" description="Disordered" evidence="3">
    <location>
        <begin position="493"/>
        <end position="532"/>
    </location>
</feature>
<keyword evidence="4" id="KW-0732">Signal</keyword>
<dbReference type="EMBL" id="KV700115">
    <property type="protein sequence ID" value="OCF51475.1"/>
    <property type="molecule type" value="Genomic_DNA"/>
</dbReference>
<feature type="region of interest" description="Disordered" evidence="3">
    <location>
        <begin position="867"/>
        <end position="888"/>
    </location>
</feature>
<feature type="compositionally biased region" description="Polar residues" evidence="3">
    <location>
        <begin position="1039"/>
        <end position="1050"/>
    </location>
</feature>
<dbReference type="Proteomes" id="UP000094020">
    <property type="component" value="Chromosome 6"/>
</dbReference>
<dbReference type="Pfam" id="PF24681">
    <property type="entry name" value="Kelch_KLHDC2_KLHL20_DRC7"/>
    <property type="match status" value="1"/>
</dbReference>
<keyword evidence="2" id="KW-0677">Repeat</keyword>
<feature type="region of interest" description="Disordered" evidence="3">
    <location>
        <begin position="952"/>
        <end position="1216"/>
    </location>
</feature>
<dbReference type="OrthoDB" id="432528at2759"/>
<dbReference type="Pfam" id="PF01344">
    <property type="entry name" value="Kelch_1"/>
    <property type="match status" value="1"/>
</dbReference>
<dbReference type="RefSeq" id="XP_019012694.1">
    <property type="nucleotide sequence ID" value="XM_019153954.1"/>
</dbReference>
<dbReference type="SUPFAM" id="SSF117281">
    <property type="entry name" value="Kelch motif"/>
    <property type="match status" value="1"/>
</dbReference>
<dbReference type="EMBL" id="CP144524">
    <property type="protein sequence ID" value="WWC70700.1"/>
    <property type="molecule type" value="Genomic_DNA"/>
</dbReference>
<feature type="signal peptide" evidence="4">
    <location>
        <begin position="1"/>
        <end position="33"/>
    </location>
</feature>
<evidence type="ECO:0000313" key="7">
    <source>
        <dbReference type="Proteomes" id="UP000094020"/>
    </source>
</evidence>
<dbReference type="InterPro" id="IPR006652">
    <property type="entry name" value="Kelch_1"/>
</dbReference>
<dbReference type="STRING" id="1296096.A0A1B9I7E2"/>
<feature type="compositionally biased region" description="Basic and acidic residues" evidence="3">
    <location>
        <begin position="634"/>
        <end position="645"/>
    </location>
</feature>
<gene>
    <name evidence="5" type="ORF">I206_02189</name>
    <name evidence="6" type="ORF">I206_104651</name>
</gene>
<reference evidence="5" key="3">
    <citation type="submission" date="2016-07" db="EMBL/GenBank/DDBJ databases">
        <title>Evolution of pathogenesis and genome organization in the Tremellales.</title>
        <authorList>
            <person name="Cuomo C."/>
            <person name="Litvintseva A."/>
            <person name="Heitman J."/>
            <person name="Chen Y."/>
            <person name="Sun S."/>
            <person name="Springer D."/>
            <person name="Dromer F."/>
            <person name="Young S."/>
            <person name="Zeng Q."/>
            <person name="Chapman S."/>
            <person name="Gujja S."/>
            <person name="Saif S."/>
            <person name="Birren B."/>
        </authorList>
    </citation>
    <scope>NUCLEOTIDE SEQUENCE</scope>
    <source>
        <strain evidence="5">CBS 10737</strain>
    </source>
</reference>
<proteinExistence type="predicted"/>
<feature type="compositionally biased region" description="Polar residues" evidence="3">
    <location>
        <begin position="432"/>
        <end position="446"/>
    </location>
</feature>
<organism evidence="5">
    <name type="scientific">Kwoniella pini CBS 10737</name>
    <dbReference type="NCBI Taxonomy" id="1296096"/>
    <lineage>
        <taxon>Eukaryota</taxon>
        <taxon>Fungi</taxon>
        <taxon>Dikarya</taxon>
        <taxon>Basidiomycota</taxon>
        <taxon>Agaricomycotina</taxon>
        <taxon>Tremellomycetes</taxon>
        <taxon>Tremellales</taxon>
        <taxon>Cryptococcaceae</taxon>
        <taxon>Kwoniella</taxon>
    </lineage>
</organism>
<dbReference type="InterPro" id="IPR015915">
    <property type="entry name" value="Kelch-typ_b-propeller"/>
</dbReference>